<dbReference type="SUPFAM" id="SSF51430">
    <property type="entry name" value="NAD(P)-linked oxidoreductase"/>
    <property type="match status" value="1"/>
</dbReference>
<dbReference type="OrthoDB" id="416253at2759"/>
<dbReference type="PRINTS" id="PR00069">
    <property type="entry name" value="ALDKETRDTASE"/>
</dbReference>
<feature type="active site" description="Proton donor" evidence="4">
    <location>
        <position position="83"/>
    </location>
</feature>
<dbReference type="PIRSF" id="PIRSF000097">
    <property type="entry name" value="AKR"/>
    <property type="match status" value="1"/>
</dbReference>
<evidence type="ECO:0000256" key="6">
    <source>
        <dbReference type="PIRSR" id="PIRSR000097-3"/>
    </source>
</evidence>
<evidence type="ECO:0000256" key="2">
    <source>
        <dbReference type="ARBA" id="ARBA00022857"/>
    </source>
</evidence>
<organism evidence="9 10">
    <name type="scientific">Psylliodes chrysocephalus</name>
    <dbReference type="NCBI Taxonomy" id="3402493"/>
    <lineage>
        <taxon>Eukaryota</taxon>
        <taxon>Metazoa</taxon>
        <taxon>Ecdysozoa</taxon>
        <taxon>Arthropoda</taxon>
        <taxon>Hexapoda</taxon>
        <taxon>Insecta</taxon>
        <taxon>Pterygota</taxon>
        <taxon>Neoptera</taxon>
        <taxon>Endopterygota</taxon>
        <taxon>Coleoptera</taxon>
        <taxon>Polyphaga</taxon>
        <taxon>Cucujiformia</taxon>
        <taxon>Chrysomeloidea</taxon>
        <taxon>Chrysomelidae</taxon>
        <taxon>Galerucinae</taxon>
        <taxon>Alticini</taxon>
        <taxon>Psylliodes</taxon>
    </lineage>
</organism>
<evidence type="ECO:0000256" key="4">
    <source>
        <dbReference type="PIRSR" id="PIRSR000097-1"/>
    </source>
</evidence>
<proteinExistence type="inferred from homology"/>
<feature type="domain" description="NADP-dependent oxidoreductase" evidence="8">
    <location>
        <begin position="49"/>
        <end position="201"/>
    </location>
</feature>
<feature type="binding site" evidence="5">
    <location>
        <position position="144"/>
    </location>
    <ligand>
        <name>substrate</name>
    </ligand>
</feature>
<dbReference type="PANTHER" id="PTHR43827">
    <property type="entry name" value="2,5-DIKETO-D-GLUCONIC ACID REDUCTASE"/>
    <property type="match status" value="1"/>
</dbReference>
<evidence type="ECO:0000313" key="9">
    <source>
        <dbReference type="EMBL" id="CAH1108157.1"/>
    </source>
</evidence>
<evidence type="ECO:0000256" key="5">
    <source>
        <dbReference type="PIRSR" id="PIRSR000097-2"/>
    </source>
</evidence>
<accession>A0A9P0GG91</accession>
<dbReference type="PROSITE" id="PS00798">
    <property type="entry name" value="ALDOKETO_REDUCTASE_1"/>
    <property type="match status" value="1"/>
</dbReference>
<reference evidence="9" key="1">
    <citation type="submission" date="2022-01" db="EMBL/GenBank/DDBJ databases">
        <authorList>
            <person name="King R."/>
        </authorList>
    </citation>
    <scope>NUCLEOTIDE SEQUENCE</scope>
</reference>
<evidence type="ECO:0000313" key="10">
    <source>
        <dbReference type="Proteomes" id="UP001153636"/>
    </source>
</evidence>
<dbReference type="InterPro" id="IPR018170">
    <property type="entry name" value="Aldo/ket_reductase_CS"/>
</dbReference>
<keyword evidence="10" id="KW-1185">Reference proteome</keyword>
<sequence length="235" mass="26616">MKFSWFTFLGHLLFVLMNFQAVVCSDQEATELAKDMNFKLHSGDLMPLIGFGTYQIHGDELIKDVLDLALAAGYRLIDSATVYGNEVSIGLALKELLPKYNLTRKDIFITSKLAPTDQGTKAYVALERSLRNLDCDYLDLYLIHWPGVQGIRSEERNNSLLRGESWQQLARAAKDGLTRNIGVSNYNNIAVIPKARSKKHIDDNIDLDFIIPDEDMKTLNTFQQVKYAWDPDVIA</sequence>
<comment type="similarity">
    <text evidence="1">Belongs to the aldo/keto reductase family.</text>
</comment>
<evidence type="ECO:0000256" key="3">
    <source>
        <dbReference type="ARBA" id="ARBA00023002"/>
    </source>
</evidence>
<keyword evidence="3" id="KW-0560">Oxidoreductase</keyword>
<dbReference type="Gene3D" id="3.20.20.100">
    <property type="entry name" value="NADP-dependent oxidoreductase domain"/>
    <property type="match status" value="1"/>
</dbReference>
<gene>
    <name evidence="9" type="ORF">PSYICH_LOCUS9246</name>
</gene>
<name>A0A9P0GG91_9CUCU</name>
<dbReference type="AlphaFoldDB" id="A0A9P0GG91"/>
<keyword evidence="2" id="KW-0521">NADP</keyword>
<dbReference type="Pfam" id="PF00248">
    <property type="entry name" value="Aldo_ket_red"/>
    <property type="match status" value="1"/>
</dbReference>
<dbReference type="PANTHER" id="PTHR43827:SF3">
    <property type="entry name" value="NADP-DEPENDENT OXIDOREDUCTASE DOMAIN-CONTAINING PROTEIN"/>
    <property type="match status" value="1"/>
</dbReference>
<dbReference type="GO" id="GO:0016616">
    <property type="term" value="F:oxidoreductase activity, acting on the CH-OH group of donors, NAD or NADP as acceptor"/>
    <property type="evidence" value="ECO:0007669"/>
    <property type="project" value="UniProtKB-ARBA"/>
</dbReference>
<keyword evidence="7" id="KW-0732">Signal</keyword>
<dbReference type="InterPro" id="IPR036812">
    <property type="entry name" value="NAD(P)_OxRdtase_dom_sf"/>
</dbReference>
<evidence type="ECO:0000259" key="8">
    <source>
        <dbReference type="Pfam" id="PF00248"/>
    </source>
</evidence>
<feature type="signal peptide" evidence="7">
    <location>
        <begin position="1"/>
        <end position="24"/>
    </location>
</feature>
<evidence type="ECO:0000256" key="1">
    <source>
        <dbReference type="ARBA" id="ARBA00007905"/>
    </source>
</evidence>
<dbReference type="InterPro" id="IPR020471">
    <property type="entry name" value="AKR"/>
</dbReference>
<dbReference type="PROSITE" id="PS00062">
    <property type="entry name" value="ALDOKETO_REDUCTASE_2"/>
    <property type="match status" value="1"/>
</dbReference>
<feature type="chain" id="PRO_5040373299" description="NADP-dependent oxidoreductase domain-containing protein" evidence="7">
    <location>
        <begin position="25"/>
        <end position="235"/>
    </location>
</feature>
<dbReference type="Proteomes" id="UP001153636">
    <property type="component" value="Chromosome 3"/>
</dbReference>
<evidence type="ECO:0000256" key="7">
    <source>
        <dbReference type="SAM" id="SignalP"/>
    </source>
</evidence>
<feature type="site" description="Lowers pKa of active site Tyr" evidence="6">
    <location>
        <position position="112"/>
    </location>
</feature>
<protein>
    <recommendedName>
        <fullName evidence="8">NADP-dependent oxidoreductase domain-containing protein</fullName>
    </recommendedName>
</protein>
<dbReference type="EMBL" id="OV651815">
    <property type="protein sequence ID" value="CAH1108157.1"/>
    <property type="molecule type" value="Genomic_DNA"/>
</dbReference>
<dbReference type="InterPro" id="IPR023210">
    <property type="entry name" value="NADP_OxRdtase_dom"/>
</dbReference>